<comment type="caution">
    <text evidence="7">The sequence shown here is derived from an EMBL/GenBank/DDBJ whole genome shotgun (WGS) entry which is preliminary data.</text>
</comment>
<dbReference type="Pfam" id="PF00005">
    <property type="entry name" value="ABC_tran"/>
    <property type="match status" value="2"/>
</dbReference>
<dbReference type="PROSITE" id="PS00211">
    <property type="entry name" value="ABC_TRANSPORTER_1"/>
    <property type="match status" value="1"/>
</dbReference>
<gene>
    <name evidence="7" type="ORF">NJ75_03084</name>
</gene>
<keyword evidence="3" id="KW-0813">Transport</keyword>
<evidence type="ECO:0000256" key="5">
    <source>
        <dbReference type="ARBA" id="ARBA00022840"/>
    </source>
</evidence>
<dbReference type="InterPro" id="IPR017871">
    <property type="entry name" value="ABC_transporter-like_CS"/>
</dbReference>
<dbReference type="GO" id="GO:0005524">
    <property type="term" value="F:ATP binding"/>
    <property type="evidence" value="ECO:0007669"/>
    <property type="project" value="UniProtKB-KW"/>
</dbReference>
<accession>A0A0B9A1Q8</accession>
<comment type="similarity">
    <text evidence="2">Belongs to the ABC transporter superfamily.</text>
</comment>
<dbReference type="PROSITE" id="PS50893">
    <property type="entry name" value="ABC_TRANSPORTER_2"/>
    <property type="match status" value="2"/>
</dbReference>
<keyword evidence="5 7" id="KW-0067">ATP-binding</keyword>
<name>A0A0B9A1Q8_9SPHN</name>
<proteinExistence type="inferred from homology"/>
<sequence length="608" mass="64107">MTMQPHVNVESLCVTVRTADGSPLCIVDDVSFAIQRGEVLALIGESGSGKTTIALSLMGYARGGARISGQIRVGDAALDGAGASSLAAQRGHRITYVAQSAAAAFNPSRRVIEQVIEPALIHGTASDADARRHAVELFEALALPNPQTIGSRYPHELSGGQLQRLMAAMALITRPDLVIFDEPTTALDVTTQVEVLQAFRKVVREQGATGVYVSHDLAVVAQMADRVLVLNRGTVREQNTVEAVLETPADDYTRTLLAAAKPVVKASVTSAVGAAPLLSINGIHAGYGPVDRQGRPAHPVLSDVSLTVPRGGAVGVIGESGSGKSTVARVVAGLLAPTAGEVVLDGQPLAASLGARSREELRRIQIVFQNADVALNPAHSVGDILGRVLRFYHGMSGLAAKARVAELLDLIKLPAGVAERRCDELSGGQKQRVNLARALAANPDVVLCDEVTSALDTVVREAILELLAELRRDLGVAYLFISHDIATVKALCDEIVVLYKGTRVESGQSATYDAPPYHPYTDLLISSVPELRTDWLSGVGQKGKAQLSLAEGDAGLCRFLPRCPVAIAGRCDTSPPPLRVMDAGNVVLCHRTEPDLAGRELQMDGNQS</sequence>
<dbReference type="SMART" id="SM00382">
    <property type="entry name" value="AAA"/>
    <property type="match status" value="2"/>
</dbReference>
<evidence type="ECO:0000256" key="3">
    <source>
        <dbReference type="ARBA" id="ARBA00022448"/>
    </source>
</evidence>
<dbReference type="GO" id="GO:0015833">
    <property type="term" value="P:peptide transport"/>
    <property type="evidence" value="ECO:0007669"/>
    <property type="project" value="InterPro"/>
</dbReference>
<dbReference type="AlphaFoldDB" id="A0A0B9A1Q8"/>
<feature type="domain" description="ABC transporter" evidence="6">
    <location>
        <begin position="7"/>
        <end position="257"/>
    </location>
</feature>
<dbReference type="CDD" id="cd03257">
    <property type="entry name" value="ABC_NikE_OppD_transporters"/>
    <property type="match status" value="2"/>
</dbReference>
<feature type="domain" description="ABC transporter" evidence="6">
    <location>
        <begin position="278"/>
        <end position="525"/>
    </location>
</feature>
<dbReference type="InterPro" id="IPR027417">
    <property type="entry name" value="P-loop_NTPase"/>
</dbReference>
<dbReference type="GO" id="GO:0016887">
    <property type="term" value="F:ATP hydrolysis activity"/>
    <property type="evidence" value="ECO:0007669"/>
    <property type="project" value="InterPro"/>
</dbReference>
<dbReference type="RefSeq" id="WP_039335941.1">
    <property type="nucleotide sequence ID" value="NZ_JRVC01000015.1"/>
</dbReference>
<evidence type="ECO:0000313" key="7">
    <source>
        <dbReference type="EMBL" id="KHS44506.1"/>
    </source>
</evidence>
<dbReference type="EMBL" id="JRVC01000015">
    <property type="protein sequence ID" value="KHS44506.1"/>
    <property type="molecule type" value="Genomic_DNA"/>
</dbReference>
<dbReference type="GO" id="GO:0005886">
    <property type="term" value="C:plasma membrane"/>
    <property type="evidence" value="ECO:0007669"/>
    <property type="project" value="UniProtKB-SubCell"/>
</dbReference>
<dbReference type="SUPFAM" id="SSF52540">
    <property type="entry name" value="P-loop containing nucleoside triphosphate hydrolases"/>
    <property type="match status" value="2"/>
</dbReference>
<dbReference type="STRING" id="48936.NJ75_03084"/>
<evidence type="ECO:0000313" key="8">
    <source>
        <dbReference type="Proteomes" id="UP000031338"/>
    </source>
</evidence>
<dbReference type="Proteomes" id="UP000031338">
    <property type="component" value="Unassembled WGS sequence"/>
</dbReference>
<dbReference type="PANTHER" id="PTHR43776:SF7">
    <property type="entry name" value="D,D-DIPEPTIDE TRANSPORT ATP-BINDING PROTEIN DDPF-RELATED"/>
    <property type="match status" value="1"/>
</dbReference>
<dbReference type="PATRIC" id="fig|48936.3.peg.3099"/>
<organism evidence="7 8">
    <name type="scientific">Novosphingobium subterraneum</name>
    <dbReference type="NCBI Taxonomy" id="48936"/>
    <lineage>
        <taxon>Bacteria</taxon>
        <taxon>Pseudomonadati</taxon>
        <taxon>Pseudomonadota</taxon>
        <taxon>Alphaproteobacteria</taxon>
        <taxon>Sphingomonadales</taxon>
        <taxon>Sphingomonadaceae</taxon>
        <taxon>Novosphingobium</taxon>
    </lineage>
</organism>
<evidence type="ECO:0000256" key="4">
    <source>
        <dbReference type="ARBA" id="ARBA00022741"/>
    </source>
</evidence>
<dbReference type="Gene3D" id="3.40.50.300">
    <property type="entry name" value="P-loop containing nucleotide triphosphate hydrolases"/>
    <property type="match status" value="2"/>
</dbReference>
<dbReference type="NCBIfam" id="TIGR01727">
    <property type="entry name" value="oligo_HPY"/>
    <property type="match status" value="1"/>
</dbReference>
<evidence type="ECO:0000259" key="6">
    <source>
        <dbReference type="PROSITE" id="PS50893"/>
    </source>
</evidence>
<dbReference type="PANTHER" id="PTHR43776">
    <property type="entry name" value="TRANSPORT ATP-BINDING PROTEIN"/>
    <property type="match status" value="1"/>
</dbReference>
<evidence type="ECO:0000256" key="2">
    <source>
        <dbReference type="ARBA" id="ARBA00005417"/>
    </source>
</evidence>
<reference evidence="7 8" key="1">
    <citation type="submission" date="2014-10" db="EMBL/GenBank/DDBJ databases">
        <title>Draft genome sequence of Novosphingobium subterraneum DSM 12447.</title>
        <authorList>
            <person name="Gan H.M."/>
            <person name="Gan H.Y."/>
            <person name="Savka M.A."/>
        </authorList>
    </citation>
    <scope>NUCLEOTIDE SEQUENCE [LARGE SCALE GENOMIC DNA]</scope>
    <source>
        <strain evidence="7 8">DSM 12447</strain>
    </source>
</reference>
<protein>
    <submittedName>
        <fullName evidence="7">Oligopeptide/dipeptide ABC transporter ATP-binding protein-like protein</fullName>
    </submittedName>
</protein>
<dbReference type="InterPro" id="IPR003439">
    <property type="entry name" value="ABC_transporter-like_ATP-bd"/>
</dbReference>
<dbReference type="InterPro" id="IPR013563">
    <property type="entry name" value="Oligopep_ABC_C"/>
</dbReference>
<dbReference type="InterPro" id="IPR050319">
    <property type="entry name" value="ABC_transp_ATP-bind"/>
</dbReference>
<evidence type="ECO:0000256" key="1">
    <source>
        <dbReference type="ARBA" id="ARBA00004417"/>
    </source>
</evidence>
<dbReference type="Pfam" id="PF08352">
    <property type="entry name" value="oligo_HPY"/>
    <property type="match status" value="1"/>
</dbReference>
<keyword evidence="4" id="KW-0547">Nucleotide-binding</keyword>
<keyword evidence="8" id="KW-1185">Reference proteome</keyword>
<comment type="subcellular location">
    <subcellularLocation>
        <location evidence="1">Cell inner membrane</location>
        <topology evidence="1">Peripheral membrane protein</topology>
    </subcellularLocation>
</comment>
<dbReference type="InterPro" id="IPR003593">
    <property type="entry name" value="AAA+_ATPase"/>
</dbReference>
<dbReference type="GO" id="GO:0055085">
    <property type="term" value="P:transmembrane transport"/>
    <property type="evidence" value="ECO:0007669"/>
    <property type="project" value="UniProtKB-ARBA"/>
</dbReference>